<dbReference type="InterPro" id="IPR027443">
    <property type="entry name" value="IPNS-like_sf"/>
</dbReference>
<evidence type="ECO:0000256" key="2">
    <source>
        <dbReference type="ARBA" id="ARBA00022723"/>
    </source>
</evidence>
<evidence type="ECO:0000313" key="9">
    <source>
        <dbReference type="EMBL" id="OIT02753.1"/>
    </source>
</evidence>
<dbReference type="Pfam" id="PF14226">
    <property type="entry name" value="DIOX_N"/>
    <property type="match status" value="1"/>
</dbReference>
<dbReference type="GO" id="GO:0009805">
    <property type="term" value="P:coumarin biosynthetic process"/>
    <property type="evidence" value="ECO:0007669"/>
    <property type="project" value="UniProtKB-ARBA"/>
</dbReference>
<dbReference type="AlphaFoldDB" id="A0A1J6J692"/>
<organism evidence="9 10">
    <name type="scientific">Nicotiana attenuata</name>
    <name type="common">Coyote tobacco</name>
    <dbReference type="NCBI Taxonomy" id="49451"/>
    <lineage>
        <taxon>Eukaryota</taxon>
        <taxon>Viridiplantae</taxon>
        <taxon>Streptophyta</taxon>
        <taxon>Embryophyta</taxon>
        <taxon>Tracheophyta</taxon>
        <taxon>Spermatophyta</taxon>
        <taxon>Magnoliopsida</taxon>
        <taxon>eudicotyledons</taxon>
        <taxon>Gunneridae</taxon>
        <taxon>Pentapetalae</taxon>
        <taxon>asterids</taxon>
        <taxon>lamiids</taxon>
        <taxon>Solanales</taxon>
        <taxon>Solanaceae</taxon>
        <taxon>Nicotianoideae</taxon>
        <taxon>Nicotianeae</taxon>
        <taxon>Nicotiana</taxon>
    </lineage>
</organism>
<dbReference type="Gramene" id="OIT02753">
    <property type="protein sequence ID" value="OIT02753"/>
    <property type="gene ID" value="A4A49_10687"/>
</dbReference>
<comment type="caution">
    <text evidence="9">The sequence shown here is derived from an EMBL/GenBank/DDBJ whole genome shotgun (WGS) entry which is preliminary data.</text>
</comment>
<protein>
    <submittedName>
        <fullName evidence="9">2-oxoglutarate-dependent dioxygenase aop1.2</fullName>
    </submittedName>
</protein>
<dbReference type="Pfam" id="PF03171">
    <property type="entry name" value="2OG-FeII_Oxy"/>
    <property type="match status" value="1"/>
</dbReference>
<keyword evidence="4 7" id="KW-0560">Oxidoreductase</keyword>
<accession>A0A1J6J692</accession>
<evidence type="ECO:0000256" key="5">
    <source>
        <dbReference type="ARBA" id="ARBA00023004"/>
    </source>
</evidence>
<dbReference type="PROSITE" id="PS51471">
    <property type="entry name" value="FE2OG_OXY"/>
    <property type="match status" value="1"/>
</dbReference>
<comment type="similarity">
    <text evidence="1 7">Belongs to the iron/ascorbate-dependent oxidoreductase family.</text>
</comment>
<comment type="function">
    <text evidence="6">Probable 2-oxoglutarate-dependent dioxygenase that may be involved in glucosinolates biosynthesis. May play a role in the production of aliphatic glucosinolates.</text>
</comment>
<evidence type="ECO:0000256" key="4">
    <source>
        <dbReference type="ARBA" id="ARBA00023002"/>
    </source>
</evidence>
<dbReference type="GeneID" id="109228366"/>
<dbReference type="EMBL" id="MJEQ01037188">
    <property type="protein sequence ID" value="OIT02753.1"/>
    <property type="molecule type" value="Genomic_DNA"/>
</dbReference>
<dbReference type="FunFam" id="2.60.120.330:FF:000022">
    <property type="entry name" value="Probable 2-oxoglutarate-dependent dioxygenase AOP1.2"/>
    <property type="match status" value="1"/>
</dbReference>
<evidence type="ECO:0000259" key="8">
    <source>
        <dbReference type="PROSITE" id="PS51471"/>
    </source>
</evidence>
<evidence type="ECO:0000256" key="7">
    <source>
        <dbReference type="RuleBase" id="RU003682"/>
    </source>
</evidence>
<keyword evidence="2 7" id="KW-0479">Metal-binding</keyword>
<dbReference type="SUPFAM" id="SSF51197">
    <property type="entry name" value="Clavaminate synthase-like"/>
    <property type="match status" value="1"/>
</dbReference>
<dbReference type="GO" id="GO:0002238">
    <property type="term" value="P:response to molecule of fungal origin"/>
    <property type="evidence" value="ECO:0007669"/>
    <property type="project" value="UniProtKB-ARBA"/>
</dbReference>
<evidence type="ECO:0000256" key="3">
    <source>
        <dbReference type="ARBA" id="ARBA00022896"/>
    </source>
</evidence>
<dbReference type="InterPro" id="IPR044861">
    <property type="entry name" value="IPNS-like_FE2OG_OXY"/>
</dbReference>
<dbReference type="InterPro" id="IPR026992">
    <property type="entry name" value="DIOX_N"/>
</dbReference>
<evidence type="ECO:0000256" key="6">
    <source>
        <dbReference type="ARBA" id="ARBA00057022"/>
    </source>
</evidence>
<dbReference type="InterPro" id="IPR050231">
    <property type="entry name" value="Iron_ascorbate_oxido_reductase"/>
</dbReference>
<dbReference type="STRING" id="49451.A0A1J6J692"/>
<evidence type="ECO:0000256" key="1">
    <source>
        <dbReference type="ARBA" id="ARBA00008056"/>
    </source>
</evidence>
<feature type="domain" description="Fe2OG dioxygenase" evidence="8">
    <location>
        <begin position="160"/>
        <end position="268"/>
    </location>
</feature>
<dbReference type="SMR" id="A0A1J6J692"/>
<dbReference type="GO" id="GO:0046872">
    <property type="term" value="F:metal ion binding"/>
    <property type="evidence" value="ECO:0007669"/>
    <property type="project" value="UniProtKB-KW"/>
</dbReference>
<reference evidence="9" key="1">
    <citation type="submission" date="2016-11" db="EMBL/GenBank/DDBJ databases">
        <title>The genome of Nicotiana attenuata.</title>
        <authorList>
            <person name="Xu S."/>
            <person name="Brockmoeller T."/>
            <person name="Gaquerel E."/>
            <person name="Navarro A."/>
            <person name="Kuhl H."/>
            <person name="Gase K."/>
            <person name="Ling Z."/>
            <person name="Zhou W."/>
            <person name="Kreitzer C."/>
            <person name="Stanke M."/>
            <person name="Tang H."/>
            <person name="Lyons E."/>
            <person name="Pandey P."/>
            <person name="Pandey S.P."/>
            <person name="Timmermann B."/>
            <person name="Baldwin I.T."/>
        </authorList>
    </citation>
    <scope>NUCLEOTIDE SEQUENCE [LARGE SCALE GENOMIC DNA]</scope>
    <source>
        <strain evidence="9">UT</strain>
    </source>
</reference>
<dbReference type="OrthoDB" id="288590at2759"/>
<dbReference type="Proteomes" id="UP000187609">
    <property type="component" value="Unassembled WGS sequence"/>
</dbReference>
<keyword evidence="3" id="KW-0847">Vitamin C</keyword>
<dbReference type="InterPro" id="IPR005123">
    <property type="entry name" value="Oxoglu/Fe-dep_dioxygenase_dom"/>
</dbReference>
<keyword evidence="10" id="KW-1185">Reference proteome</keyword>
<keyword evidence="9" id="KW-0223">Dioxygenase</keyword>
<dbReference type="GO" id="GO:0031418">
    <property type="term" value="F:L-ascorbic acid binding"/>
    <property type="evidence" value="ECO:0007669"/>
    <property type="project" value="UniProtKB-KW"/>
</dbReference>
<sequence length="317" mass="36458">MGSLTASPQLLVVDFNNEKLRPGTATWESTCKDIRFAFENHGCFIALYDKISPQLQKSIFQASQQLFELPLEKKVLNTNEKPYHGYVGQIPFLPNHEAFGIDYATTTQGIQSFSNLMWPQGNDFFCENSLMFSKIVAELDQRVVRMLFESYGVEKNCESYLESTTHLLRYLKYDAPNTKENSMVFPPHTDKTFTTILYQNHISGLEIQTRDGQWLTLDFPPSSFVVMAGEACRGWSNDRVLTPVHKVIMDISGNETRYTVGIFTFLKDDKMIEVAEELVDEEHPLQFKPFVHIDLIKFFDTERGRRSQNLVKDFCGV</sequence>
<dbReference type="OMA" id="QFCETAH"/>
<keyword evidence="5 7" id="KW-0408">Iron</keyword>
<evidence type="ECO:0000313" key="10">
    <source>
        <dbReference type="Proteomes" id="UP000187609"/>
    </source>
</evidence>
<dbReference type="PANTHER" id="PTHR47990">
    <property type="entry name" value="2-OXOGLUTARATE (2OG) AND FE(II)-DEPENDENT OXYGENASE SUPERFAMILY PROTEIN-RELATED"/>
    <property type="match status" value="1"/>
</dbReference>
<dbReference type="Gene3D" id="2.60.120.330">
    <property type="entry name" value="B-lactam Antibiotic, Isopenicillin N Synthase, Chain"/>
    <property type="match status" value="1"/>
</dbReference>
<gene>
    <name evidence="9" type="primary">AOP1.2_4</name>
    <name evidence="9" type="ORF">A4A49_10687</name>
</gene>
<dbReference type="KEGG" id="nau:109228366"/>
<name>A0A1J6J692_NICAT</name>
<proteinExistence type="inferred from homology"/>
<dbReference type="GO" id="GO:0016706">
    <property type="term" value="F:2-oxoglutarate-dependent dioxygenase activity"/>
    <property type="evidence" value="ECO:0007669"/>
    <property type="project" value="UniProtKB-ARBA"/>
</dbReference>